<comment type="caution">
    <text evidence="1">The sequence shown here is derived from an EMBL/GenBank/DDBJ whole genome shotgun (WGS) entry which is preliminary data.</text>
</comment>
<proteinExistence type="predicted"/>
<dbReference type="Pfam" id="PF01603">
    <property type="entry name" value="B56"/>
    <property type="match status" value="1"/>
</dbReference>
<dbReference type="GO" id="GO:0000159">
    <property type="term" value="C:protein phosphatase type 2A complex"/>
    <property type="evidence" value="ECO:0007669"/>
    <property type="project" value="InterPro"/>
</dbReference>
<protein>
    <submittedName>
        <fullName evidence="1">Protein phosphatase 2A, regulatory B subunit, B56</fullName>
    </submittedName>
</protein>
<dbReference type="Gene3D" id="1.25.10.10">
    <property type="entry name" value="Leucine-rich Repeat Variant"/>
    <property type="match status" value="1"/>
</dbReference>
<feature type="non-terminal residue" evidence="1">
    <location>
        <position position="109"/>
    </location>
</feature>
<dbReference type="PANTHER" id="PTHR10257">
    <property type="entry name" value="SERINE/THREONINE PROTEIN PHOSPHATASE 2A PP2A REGULATORY SUBUNIT B"/>
    <property type="match status" value="1"/>
</dbReference>
<dbReference type="Proteomes" id="UP001370490">
    <property type="component" value="Unassembled WGS sequence"/>
</dbReference>
<dbReference type="GO" id="GO:0007165">
    <property type="term" value="P:signal transduction"/>
    <property type="evidence" value="ECO:0007669"/>
    <property type="project" value="InterPro"/>
</dbReference>
<keyword evidence="2" id="KW-1185">Reference proteome</keyword>
<evidence type="ECO:0000313" key="1">
    <source>
        <dbReference type="EMBL" id="KAK6916114.1"/>
    </source>
</evidence>
<name>A0AAN8UNP4_9MAGN</name>
<accession>A0AAN8UNP4</accession>
<reference evidence="1 2" key="1">
    <citation type="submission" date="2023-12" db="EMBL/GenBank/DDBJ databases">
        <title>A high-quality genome assembly for Dillenia turbinata (Dilleniales).</title>
        <authorList>
            <person name="Chanderbali A."/>
        </authorList>
    </citation>
    <scope>NUCLEOTIDE SEQUENCE [LARGE SCALE GENOMIC DNA]</scope>
    <source>
        <strain evidence="1">LSX21</strain>
        <tissue evidence="1">Leaf</tissue>
    </source>
</reference>
<dbReference type="EMBL" id="JBAMMX010000024">
    <property type="protein sequence ID" value="KAK6916114.1"/>
    <property type="molecule type" value="Genomic_DNA"/>
</dbReference>
<dbReference type="AlphaFoldDB" id="A0AAN8UNP4"/>
<dbReference type="InterPro" id="IPR002554">
    <property type="entry name" value="PP2A_B56"/>
</dbReference>
<dbReference type="GO" id="GO:0019888">
    <property type="term" value="F:protein phosphatase regulator activity"/>
    <property type="evidence" value="ECO:0007669"/>
    <property type="project" value="InterPro"/>
</dbReference>
<gene>
    <name evidence="1" type="ORF">RJ641_018975</name>
</gene>
<dbReference type="SUPFAM" id="SSF48371">
    <property type="entry name" value="ARM repeat"/>
    <property type="match status" value="1"/>
</dbReference>
<organism evidence="1 2">
    <name type="scientific">Dillenia turbinata</name>
    <dbReference type="NCBI Taxonomy" id="194707"/>
    <lineage>
        <taxon>Eukaryota</taxon>
        <taxon>Viridiplantae</taxon>
        <taxon>Streptophyta</taxon>
        <taxon>Embryophyta</taxon>
        <taxon>Tracheophyta</taxon>
        <taxon>Spermatophyta</taxon>
        <taxon>Magnoliopsida</taxon>
        <taxon>eudicotyledons</taxon>
        <taxon>Gunneridae</taxon>
        <taxon>Pentapetalae</taxon>
        <taxon>Dilleniales</taxon>
        <taxon>Dilleniaceae</taxon>
        <taxon>Dillenia</taxon>
    </lineage>
</organism>
<dbReference type="PANTHER" id="PTHR10257:SF60">
    <property type="entry name" value="SERINE_THREONINE PROTEIN PHOSPHATASE 2A 55 KDA REGULATORY SUBUNIT B' DELTA ISOFORM"/>
    <property type="match status" value="1"/>
</dbReference>
<dbReference type="InterPro" id="IPR011989">
    <property type="entry name" value="ARM-like"/>
</dbReference>
<dbReference type="InterPro" id="IPR016024">
    <property type="entry name" value="ARM-type_fold"/>
</dbReference>
<evidence type="ECO:0000313" key="2">
    <source>
        <dbReference type="Proteomes" id="UP001370490"/>
    </source>
</evidence>
<sequence>MQETIKMVSINLFRTLTSSPCESKVLEAFDVEEEETLMDPAWPHLQIVYEFLLRFVASSETDAKFAKRYIDHSFVLRLLDLFDSEDLRERENLNQFCTAFMENLWYCYI</sequence>